<sequence>MNDNSPAYELGFKKIPVEKIGLYSDDYRTQMTRMTLIYTDKKLNINN</sequence>
<name>X1QXZ9_9ZZZZ</name>
<organism evidence="1">
    <name type="scientific">marine sediment metagenome</name>
    <dbReference type="NCBI Taxonomy" id="412755"/>
    <lineage>
        <taxon>unclassified sequences</taxon>
        <taxon>metagenomes</taxon>
        <taxon>ecological metagenomes</taxon>
    </lineage>
</organism>
<proteinExistence type="predicted"/>
<protein>
    <submittedName>
        <fullName evidence="1">Uncharacterized protein</fullName>
    </submittedName>
</protein>
<gene>
    <name evidence="1" type="ORF">S12H4_09825</name>
</gene>
<dbReference type="AlphaFoldDB" id="X1QXZ9"/>
<evidence type="ECO:0000313" key="1">
    <source>
        <dbReference type="EMBL" id="GAI59681.1"/>
    </source>
</evidence>
<accession>X1QXZ9</accession>
<reference evidence="1" key="1">
    <citation type="journal article" date="2014" name="Front. Microbiol.">
        <title>High frequency of phylogenetically diverse reductive dehalogenase-homologous genes in deep subseafloor sedimentary metagenomes.</title>
        <authorList>
            <person name="Kawai M."/>
            <person name="Futagami T."/>
            <person name="Toyoda A."/>
            <person name="Takaki Y."/>
            <person name="Nishi S."/>
            <person name="Hori S."/>
            <person name="Arai W."/>
            <person name="Tsubouchi T."/>
            <person name="Morono Y."/>
            <person name="Uchiyama I."/>
            <person name="Ito T."/>
            <person name="Fujiyama A."/>
            <person name="Inagaki F."/>
            <person name="Takami H."/>
        </authorList>
    </citation>
    <scope>NUCLEOTIDE SEQUENCE</scope>
    <source>
        <strain evidence="1">Expedition CK06-06</strain>
    </source>
</reference>
<comment type="caution">
    <text evidence="1">The sequence shown here is derived from an EMBL/GenBank/DDBJ whole genome shotgun (WGS) entry which is preliminary data.</text>
</comment>
<dbReference type="EMBL" id="BARW01004065">
    <property type="protein sequence ID" value="GAI59681.1"/>
    <property type="molecule type" value="Genomic_DNA"/>
</dbReference>